<dbReference type="AlphaFoldDB" id="A0A7K9IA77"/>
<gene>
    <name evidence="2" type="primary">Kri1</name>
    <name evidence="2" type="ORF">BUCCAP_R15640</name>
</gene>
<dbReference type="OrthoDB" id="10252032at2759"/>
<feature type="compositionally biased region" description="Acidic residues" evidence="1">
    <location>
        <begin position="91"/>
        <end position="100"/>
    </location>
</feature>
<dbReference type="GO" id="GO:0005730">
    <property type="term" value="C:nucleolus"/>
    <property type="evidence" value="ECO:0007669"/>
    <property type="project" value="TreeGrafter"/>
</dbReference>
<evidence type="ECO:0000313" key="3">
    <source>
        <dbReference type="Proteomes" id="UP000534107"/>
    </source>
</evidence>
<proteinExistence type="predicted"/>
<dbReference type="GO" id="GO:0030686">
    <property type="term" value="C:90S preribosome"/>
    <property type="evidence" value="ECO:0007669"/>
    <property type="project" value="TreeGrafter"/>
</dbReference>
<evidence type="ECO:0000256" key="1">
    <source>
        <dbReference type="SAM" id="MobiDB-lite"/>
    </source>
</evidence>
<feature type="non-terminal residue" evidence="2">
    <location>
        <position position="123"/>
    </location>
</feature>
<accession>A0A7K9IA77</accession>
<reference evidence="2 3" key="1">
    <citation type="submission" date="2019-09" db="EMBL/GenBank/DDBJ databases">
        <title>Bird 10,000 Genomes (B10K) Project - Family phase.</title>
        <authorList>
            <person name="Zhang G."/>
        </authorList>
    </citation>
    <scope>NUCLEOTIDE SEQUENCE [LARGE SCALE GENOMIC DNA]</scope>
    <source>
        <strain evidence="2">B10K-DU-001-16</strain>
        <tissue evidence="2">Muscle</tissue>
    </source>
</reference>
<comment type="caution">
    <text evidence="2">The sequence shown here is derived from an EMBL/GenBank/DDBJ whole genome shotgun (WGS) entry which is preliminary data.</text>
</comment>
<protein>
    <submittedName>
        <fullName evidence="2">KRI1 protein</fullName>
    </submittedName>
</protein>
<dbReference type="PANTHER" id="PTHR14490:SF5">
    <property type="entry name" value="PROTEIN KRI1 HOMOLOG"/>
    <property type="match status" value="1"/>
</dbReference>
<feature type="region of interest" description="Disordered" evidence="1">
    <location>
        <begin position="78"/>
        <end position="106"/>
    </location>
</feature>
<dbReference type="EMBL" id="VWZO01020318">
    <property type="protein sequence ID" value="NXH21844.1"/>
    <property type="molecule type" value="Genomic_DNA"/>
</dbReference>
<evidence type="ECO:0000313" key="2">
    <source>
        <dbReference type="EMBL" id="NXH21844.1"/>
    </source>
</evidence>
<dbReference type="Proteomes" id="UP000534107">
    <property type="component" value="Unassembled WGS sequence"/>
</dbReference>
<feature type="compositionally biased region" description="Acidic residues" evidence="1">
    <location>
        <begin position="44"/>
        <end position="53"/>
    </location>
</feature>
<feature type="non-terminal residue" evidence="2">
    <location>
        <position position="1"/>
    </location>
</feature>
<dbReference type="PANTHER" id="PTHR14490">
    <property type="entry name" value="ZINC FINGER, ZZ TYPE"/>
    <property type="match status" value="1"/>
</dbReference>
<keyword evidence="3" id="KW-1185">Reference proteome</keyword>
<dbReference type="GO" id="GO:0000447">
    <property type="term" value="P:endonucleolytic cleavage in ITS1 to separate SSU-rRNA from 5.8S rRNA and LSU-rRNA from tricistronic rRNA transcript (SSU-rRNA, 5.8S rRNA, LSU-rRNA)"/>
    <property type="evidence" value="ECO:0007669"/>
    <property type="project" value="TreeGrafter"/>
</dbReference>
<sequence length="123" mass="14833">MAGTELRVNKEFAQRYRQYRRREEIQRLQDRYGNAGSSSQSSSSDEEEEEEEVHLDPQLEKEFYRTLALLKTRDPRIYQQDLSFYSHPGNEEEEEEEEEQEKVSAKPMYLKDYERKVMLEKEG</sequence>
<organism evidence="2 3">
    <name type="scientific">Bucco capensis</name>
    <name type="common">collared puffbird</name>
    <dbReference type="NCBI Taxonomy" id="135168"/>
    <lineage>
        <taxon>Eukaryota</taxon>
        <taxon>Metazoa</taxon>
        <taxon>Chordata</taxon>
        <taxon>Craniata</taxon>
        <taxon>Vertebrata</taxon>
        <taxon>Euteleostomi</taxon>
        <taxon>Archelosauria</taxon>
        <taxon>Archosauria</taxon>
        <taxon>Dinosauria</taxon>
        <taxon>Saurischia</taxon>
        <taxon>Theropoda</taxon>
        <taxon>Coelurosauria</taxon>
        <taxon>Aves</taxon>
        <taxon>Neognathae</taxon>
        <taxon>Neoaves</taxon>
        <taxon>Telluraves</taxon>
        <taxon>Coraciimorphae</taxon>
        <taxon>Piciformes</taxon>
        <taxon>Bucconidae</taxon>
        <taxon>Bucco</taxon>
    </lineage>
</organism>
<name>A0A7K9IA77_9PICI</name>
<dbReference type="InterPro" id="IPR018034">
    <property type="entry name" value="Kri1"/>
</dbReference>
<feature type="region of interest" description="Disordered" evidence="1">
    <location>
        <begin position="24"/>
        <end position="58"/>
    </location>
</feature>